<gene>
    <name evidence="9" type="ORF">HNR65_001257</name>
</gene>
<sequence>MQGRLIKKIFTLCFVCCLAAACATVPITGRRQMSLIPADTILSMSYQQYDAFLAEHEPVRDTKEAAMVRKVGRDIADAVETYMRQNGMKEQLQQYDWEFQLVEDDAVNAWCMPGGKVVVYSGILPVARGKHGLAVVMGHEIAHAVANHGNERMSQGMLAQMGGIALSEALKTHPATTQQLWMTAYGVGTQVGLMLPYSRLHEKEADRMGLIFMAMAGYDPRVAEDFWARMAAQKEGGAPPEFLSTHPADDTRMANIRRMIPEAMQYYRQGQ</sequence>
<dbReference type="Proteomes" id="UP000525298">
    <property type="component" value="Unassembled WGS sequence"/>
</dbReference>
<dbReference type="GO" id="GO:0051603">
    <property type="term" value="P:proteolysis involved in protein catabolic process"/>
    <property type="evidence" value="ECO:0007669"/>
    <property type="project" value="TreeGrafter"/>
</dbReference>
<evidence type="ECO:0000256" key="4">
    <source>
        <dbReference type="ARBA" id="ARBA00022833"/>
    </source>
</evidence>
<proteinExistence type="inferred from homology"/>
<dbReference type="CDD" id="cd07331">
    <property type="entry name" value="M48C_Oma1_like"/>
    <property type="match status" value="1"/>
</dbReference>
<comment type="similarity">
    <text evidence="6">Belongs to the peptidase M48 family.</text>
</comment>
<evidence type="ECO:0000256" key="1">
    <source>
        <dbReference type="ARBA" id="ARBA00022670"/>
    </source>
</evidence>
<evidence type="ECO:0000256" key="3">
    <source>
        <dbReference type="ARBA" id="ARBA00022801"/>
    </source>
</evidence>
<organism evidence="9 10">
    <name type="scientific">Desulfosalsimonas propionicica</name>
    <dbReference type="NCBI Taxonomy" id="332175"/>
    <lineage>
        <taxon>Bacteria</taxon>
        <taxon>Pseudomonadati</taxon>
        <taxon>Thermodesulfobacteriota</taxon>
        <taxon>Desulfobacteria</taxon>
        <taxon>Desulfobacterales</taxon>
        <taxon>Desulfosalsimonadaceae</taxon>
        <taxon>Desulfosalsimonas</taxon>
    </lineage>
</organism>
<dbReference type="EMBL" id="JACDUS010000003">
    <property type="protein sequence ID" value="MBA2880931.1"/>
    <property type="molecule type" value="Genomic_DNA"/>
</dbReference>
<keyword evidence="5 6" id="KW-0482">Metalloprotease</keyword>
<keyword evidence="7" id="KW-0732">Signal</keyword>
<evidence type="ECO:0000256" key="6">
    <source>
        <dbReference type="RuleBase" id="RU003983"/>
    </source>
</evidence>
<evidence type="ECO:0000313" key="9">
    <source>
        <dbReference type="EMBL" id="MBA2880931.1"/>
    </source>
</evidence>
<dbReference type="GO" id="GO:0004222">
    <property type="term" value="F:metalloendopeptidase activity"/>
    <property type="evidence" value="ECO:0007669"/>
    <property type="project" value="InterPro"/>
</dbReference>
<comment type="caution">
    <text evidence="9">The sequence shown here is derived from an EMBL/GenBank/DDBJ whole genome shotgun (WGS) entry which is preliminary data.</text>
</comment>
<dbReference type="GO" id="GO:0046872">
    <property type="term" value="F:metal ion binding"/>
    <property type="evidence" value="ECO:0007669"/>
    <property type="project" value="UniProtKB-KW"/>
</dbReference>
<keyword evidence="3 6" id="KW-0378">Hydrolase</keyword>
<dbReference type="InterPro" id="IPR051156">
    <property type="entry name" value="Mito/Outer_Membr_Metalloprot"/>
</dbReference>
<evidence type="ECO:0000256" key="2">
    <source>
        <dbReference type="ARBA" id="ARBA00022723"/>
    </source>
</evidence>
<dbReference type="InterPro" id="IPR001915">
    <property type="entry name" value="Peptidase_M48"/>
</dbReference>
<keyword evidence="10" id="KW-1185">Reference proteome</keyword>
<keyword evidence="4 6" id="KW-0862">Zinc</keyword>
<dbReference type="PANTHER" id="PTHR22726:SF1">
    <property type="entry name" value="METALLOENDOPEPTIDASE OMA1, MITOCHONDRIAL"/>
    <property type="match status" value="1"/>
</dbReference>
<protein>
    <submittedName>
        <fullName evidence="9">Putative Zn-dependent protease</fullName>
    </submittedName>
</protein>
<dbReference type="PROSITE" id="PS51257">
    <property type="entry name" value="PROKAR_LIPOPROTEIN"/>
    <property type="match status" value="1"/>
</dbReference>
<dbReference type="AlphaFoldDB" id="A0A7W0C844"/>
<evidence type="ECO:0000259" key="8">
    <source>
        <dbReference type="Pfam" id="PF01435"/>
    </source>
</evidence>
<evidence type="ECO:0000256" key="7">
    <source>
        <dbReference type="SAM" id="SignalP"/>
    </source>
</evidence>
<keyword evidence="2" id="KW-0479">Metal-binding</keyword>
<dbReference type="GO" id="GO:0016020">
    <property type="term" value="C:membrane"/>
    <property type="evidence" value="ECO:0007669"/>
    <property type="project" value="TreeGrafter"/>
</dbReference>
<dbReference type="Gene3D" id="3.30.2010.10">
    <property type="entry name" value="Metalloproteases ('zincins'), catalytic domain"/>
    <property type="match status" value="1"/>
</dbReference>
<feature type="domain" description="Peptidase M48" evidence="8">
    <location>
        <begin position="74"/>
        <end position="259"/>
    </location>
</feature>
<dbReference type="PANTHER" id="PTHR22726">
    <property type="entry name" value="METALLOENDOPEPTIDASE OMA1"/>
    <property type="match status" value="1"/>
</dbReference>
<dbReference type="Pfam" id="PF01435">
    <property type="entry name" value="Peptidase_M48"/>
    <property type="match status" value="1"/>
</dbReference>
<comment type="cofactor">
    <cofactor evidence="6">
        <name>Zn(2+)</name>
        <dbReference type="ChEBI" id="CHEBI:29105"/>
    </cofactor>
    <text evidence="6">Binds 1 zinc ion per subunit.</text>
</comment>
<keyword evidence="1 6" id="KW-0645">Protease</keyword>
<dbReference type="RefSeq" id="WP_181550605.1">
    <property type="nucleotide sequence ID" value="NZ_JACDUS010000003.1"/>
</dbReference>
<feature type="chain" id="PRO_5030560606" evidence="7">
    <location>
        <begin position="24"/>
        <end position="271"/>
    </location>
</feature>
<accession>A0A7W0C844</accession>
<evidence type="ECO:0000256" key="5">
    <source>
        <dbReference type="ARBA" id="ARBA00023049"/>
    </source>
</evidence>
<name>A0A7W0C844_9BACT</name>
<evidence type="ECO:0000313" key="10">
    <source>
        <dbReference type="Proteomes" id="UP000525298"/>
    </source>
</evidence>
<reference evidence="9 10" key="1">
    <citation type="submission" date="2020-07" db="EMBL/GenBank/DDBJ databases">
        <title>Genomic Encyclopedia of Type Strains, Phase IV (KMG-IV): sequencing the most valuable type-strain genomes for metagenomic binning, comparative biology and taxonomic classification.</title>
        <authorList>
            <person name="Goeker M."/>
        </authorList>
    </citation>
    <scope>NUCLEOTIDE SEQUENCE [LARGE SCALE GENOMIC DNA]</scope>
    <source>
        <strain evidence="9 10">DSM 17721</strain>
    </source>
</reference>
<feature type="signal peptide" evidence="7">
    <location>
        <begin position="1"/>
        <end position="23"/>
    </location>
</feature>